<dbReference type="SUPFAM" id="SSF48726">
    <property type="entry name" value="Immunoglobulin"/>
    <property type="match status" value="1"/>
</dbReference>
<dbReference type="InterPro" id="IPR007110">
    <property type="entry name" value="Ig-like_dom"/>
</dbReference>
<gene>
    <name evidence="3" type="ORF">E2C01_091895</name>
</gene>
<feature type="domain" description="Ig-like" evidence="2">
    <location>
        <begin position="55"/>
        <end position="131"/>
    </location>
</feature>
<comment type="caution">
    <text evidence="3">The sequence shown here is derived from an EMBL/GenBank/DDBJ whole genome shotgun (WGS) entry which is preliminary data.</text>
</comment>
<protein>
    <recommendedName>
        <fullName evidence="2">Ig-like domain-containing protein</fullName>
    </recommendedName>
</protein>
<organism evidence="3 4">
    <name type="scientific">Portunus trituberculatus</name>
    <name type="common">Swimming crab</name>
    <name type="synonym">Neptunus trituberculatus</name>
    <dbReference type="NCBI Taxonomy" id="210409"/>
    <lineage>
        <taxon>Eukaryota</taxon>
        <taxon>Metazoa</taxon>
        <taxon>Ecdysozoa</taxon>
        <taxon>Arthropoda</taxon>
        <taxon>Crustacea</taxon>
        <taxon>Multicrustacea</taxon>
        <taxon>Malacostraca</taxon>
        <taxon>Eumalacostraca</taxon>
        <taxon>Eucarida</taxon>
        <taxon>Decapoda</taxon>
        <taxon>Pleocyemata</taxon>
        <taxon>Brachyura</taxon>
        <taxon>Eubrachyura</taxon>
        <taxon>Portunoidea</taxon>
        <taxon>Portunidae</taxon>
        <taxon>Portuninae</taxon>
        <taxon>Portunus</taxon>
    </lineage>
</organism>
<feature type="compositionally biased region" description="Pro residues" evidence="1">
    <location>
        <begin position="29"/>
        <end position="38"/>
    </location>
</feature>
<dbReference type="EMBL" id="VSRR010106750">
    <property type="protein sequence ID" value="MPC96626.1"/>
    <property type="molecule type" value="Genomic_DNA"/>
</dbReference>
<feature type="region of interest" description="Disordered" evidence="1">
    <location>
        <begin position="1"/>
        <end position="40"/>
    </location>
</feature>
<dbReference type="OrthoDB" id="5857426at2759"/>
<dbReference type="InterPro" id="IPR037448">
    <property type="entry name" value="Zig-8"/>
</dbReference>
<reference evidence="3 4" key="1">
    <citation type="submission" date="2019-05" db="EMBL/GenBank/DDBJ databases">
        <title>Another draft genome of Portunus trituberculatus and its Hox gene families provides insights of decapod evolution.</title>
        <authorList>
            <person name="Jeong J.-H."/>
            <person name="Song I."/>
            <person name="Kim S."/>
            <person name="Choi T."/>
            <person name="Kim D."/>
            <person name="Ryu S."/>
            <person name="Kim W."/>
        </authorList>
    </citation>
    <scope>NUCLEOTIDE SEQUENCE [LARGE SCALE GENOMIC DNA]</scope>
    <source>
        <tissue evidence="3">Muscle</tissue>
    </source>
</reference>
<keyword evidence="4" id="KW-1185">Reference proteome</keyword>
<evidence type="ECO:0000256" key="1">
    <source>
        <dbReference type="SAM" id="MobiDB-lite"/>
    </source>
</evidence>
<sequence length="131" mass="14653">MNHHIPTLTDPKQQASKQAGRQGVSPSRVPLPIPPRPPSTFLLRTPNECSLLPEPETRVLGGPDLHVNSGSTINLTCIVNHSPDPPPFIFWYHESEVREGRGRGSLSESERERRQAVCVCSEKEKSRKVRE</sequence>
<feature type="compositionally biased region" description="Polar residues" evidence="1">
    <location>
        <begin position="10"/>
        <end position="19"/>
    </location>
</feature>
<dbReference type="PROSITE" id="PS50835">
    <property type="entry name" value="IG_LIKE"/>
    <property type="match status" value="1"/>
</dbReference>
<name>A0A5B7JQM2_PORTR</name>
<dbReference type="PANTHER" id="PTHR23279">
    <property type="entry name" value="DEFECTIVE PROBOSCIS EXTENSION RESPONSE DPR -RELATED"/>
    <property type="match status" value="1"/>
</dbReference>
<dbReference type="InterPro" id="IPR036179">
    <property type="entry name" value="Ig-like_dom_sf"/>
</dbReference>
<proteinExistence type="predicted"/>
<dbReference type="GO" id="GO:0050808">
    <property type="term" value="P:synapse organization"/>
    <property type="evidence" value="ECO:0007669"/>
    <property type="project" value="TreeGrafter"/>
</dbReference>
<accession>A0A5B7JQM2</accession>
<evidence type="ECO:0000259" key="2">
    <source>
        <dbReference type="PROSITE" id="PS50835"/>
    </source>
</evidence>
<dbReference type="InterPro" id="IPR013783">
    <property type="entry name" value="Ig-like_fold"/>
</dbReference>
<dbReference type="GO" id="GO:0032589">
    <property type="term" value="C:neuron projection membrane"/>
    <property type="evidence" value="ECO:0007669"/>
    <property type="project" value="TreeGrafter"/>
</dbReference>
<evidence type="ECO:0000313" key="4">
    <source>
        <dbReference type="Proteomes" id="UP000324222"/>
    </source>
</evidence>
<dbReference type="Gene3D" id="2.60.40.10">
    <property type="entry name" value="Immunoglobulins"/>
    <property type="match status" value="1"/>
</dbReference>
<dbReference type="Proteomes" id="UP000324222">
    <property type="component" value="Unassembled WGS sequence"/>
</dbReference>
<dbReference type="AlphaFoldDB" id="A0A5B7JQM2"/>
<dbReference type="PANTHER" id="PTHR23279:SF36">
    <property type="entry name" value="DEFECTIVE PROBOSCIS EXTENSION RESPONSE 9, ISOFORM A"/>
    <property type="match status" value="1"/>
</dbReference>
<evidence type="ECO:0000313" key="3">
    <source>
        <dbReference type="EMBL" id="MPC96626.1"/>
    </source>
</evidence>